<protein>
    <submittedName>
        <fullName evidence="1">Uncharacterized protein</fullName>
    </submittedName>
</protein>
<proteinExistence type="predicted"/>
<keyword evidence="2" id="KW-1185">Reference proteome</keyword>
<name>A0A0H3GEA1_BRUSU</name>
<accession>A0A0H3GEA1</accession>
<dbReference type="KEGG" id="bsi:BS1330_II0149"/>
<gene>
    <name evidence="1" type="ordered locus">BS1330_II0149</name>
</gene>
<dbReference type="Proteomes" id="UP000007104">
    <property type="component" value="Chromosome II"/>
</dbReference>
<dbReference type="AlphaFoldDB" id="A0A0H3GEA1"/>
<dbReference type="HOGENOM" id="CLU_3196923_0_0_5"/>
<evidence type="ECO:0000313" key="1">
    <source>
        <dbReference type="EMBL" id="AEM19636.1"/>
    </source>
</evidence>
<evidence type="ECO:0000313" key="2">
    <source>
        <dbReference type="Proteomes" id="UP000007104"/>
    </source>
</evidence>
<dbReference type="EMBL" id="CP002998">
    <property type="protein sequence ID" value="AEM19636.1"/>
    <property type="molecule type" value="Genomic_DNA"/>
</dbReference>
<organism evidence="1 2">
    <name type="scientific">Brucella suis biovar 1 (strain 1330)</name>
    <dbReference type="NCBI Taxonomy" id="204722"/>
    <lineage>
        <taxon>Bacteria</taxon>
        <taxon>Pseudomonadati</taxon>
        <taxon>Pseudomonadota</taxon>
        <taxon>Alphaproteobacteria</taxon>
        <taxon>Hyphomicrobiales</taxon>
        <taxon>Brucellaceae</taxon>
        <taxon>Brucella/Ochrobactrum group</taxon>
        <taxon>Brucella</taxon>
    </lineage>
</organism>
<sequence>MQEIQTIKGSFRQLQIAACYERRLWNRAEVSLQSLCAETSIPVQA</sequence>
<dbReference type="KEGG" id="bms:BRA0150"/>
<reference evidence="1 2" key="1">
    <citation type="journal article" date="2011" name="J. Bacteriol.">
        <title>Revised genome sequence of Brucella suis 1330.</title>
        <authorList>
            <person name="Tae H."/>
            <person name="Shallom S."/>
            <person name="Settlage R."/>
            <person name="Preston D."/>
            <person name="Adams L.G."/>
            <person name="Garner H.R."/>
        </authorList>
    </citation>
    <scope>NUCLEOTIDE SEQUENCE [LARGE SCALE GENOMIC DNA]</scope>
    <source>
        <strain evidence="1 2">1330</strain>
    </source>
</reference>